<keyword evidence="11" id="KW-1185">Reference proteome</keyword>
<dbReference type="Proteomes" id="UP001214603">
    <property type="component" value="Chromosome 5"/>
</dbReference>
<comment type="subcellular location">
    <subcellularLocation>
        <location evidence="1">Membrane</location>
        <topology evidence="1">Multi-pass membrane protein</topology>
    </subcellularLocation>
</comment>
<dbReference type="PANTHER" id="PTHR12266:SF0">
    <property type="entry name" value="MITOCHONDRIAL SODIUM_CALCIUM EXCHANGER PROTEIN"/>
    <property type="match status" value="1"/>
</dbReference>
<dbReference type="GO" id="GO:0016020">
    <property type="term" value="C:membrane"/>
    <property type="evidence" value="ECO:0007669"/>
    <property type="project" value="UniProtKB-SubCell"/>
</dbReference>
<sequence>MVSLLMLFSILGLVASDFFCPNLSSLAVELGMNDSTVGVTLLAFGNGFPDVVSTFRAMQEDAAAMALGELMGAAVFTVSAVCGSILVFHAFRVHPYILVRDVGVYAAAVAMVLYFLRDGKLSFGEGLAMVVLYVGFVFFVFVGDLYVDPQLGAEAAEGERISEQSPLLTEPAMWPRYDVGTHHAHLATPMDRERPSLTPTLRHPSTLYQGTEHPRQMSLPVWYGSSSYGRDMLHSLSTDSTAQAESGAEDPWMLTSPVRHVGAEPNALTTPDTAPSLRLEIPPVGRAPCDPHPAPKTWRRIVGIALFPSLMCWKNRTLLQRLIGAASVPALFLLRTTVPLISKEEIVFHKALTHLLRAPSPDDDSPSSSVLDVCSELEARQYSLADPAFLIQTDERAQADRVLVLLQCAAVPAFVLWVFEIPGDPGVRRVLMALLTVLGVAGGVGAAQHMSRLDDCDTPEQLQRHSFIRSSVGFVVGLLWIVVSVDQVLALLHALGYICGWSEEILGLTLFAIGNSLGDIVTNLSIAWLGHPLMALSACFASPLTNLLLGMGVSATWMQLTHPSHGPYLFPPSATLLLSSYTLLVMLLLLLVVLPLNRFQTSRPLGLLFLVTYLAVMGTNVYLETHYRT</sequence>
<evidence type="ECO:0000256" key="1">
    <source>
        <dbReference type="ARBA" id="ARBA00004141"/>
    </source>
</evidence>
<evidence type="ECO:0000256" key="6">
    <source>
        <dbReference type="ARBA" id="ARBA00023136"/>
    </source>
</evidence>
<dbReference type="InterPro" id="IPR044880">
    <property type="entry name" value="NCX_ion-bd_dom_sf"/>
</dbReference>
<evidence type="ECO:0000313" key="10">
    <source>
        <dbReference type="EMBL" id="WFD03634.1"/>
    </source>
</evidence>
<feature type="transmembrane region" description="Helical" evidence="7">
    <location>
        <begin position="471"/>
        <end position="498"/>
    </location>
</feature>
<gene>
    <name evidence="10" type="ORF">MOBT1_002327</name>
</gene>
<dbReference type="Gene3D" id="1.20.1420.30">
    <property type="entry name" value="NCX, central ion-binding region"/>
    <property type="match status" value="2"/>
</dbReference>
<feature type="domain" description="Sodium/calcium exchanger membrane region" evidence="9">
    <location>
        <begin position="4"/>
        <end position="141"/>
    </location>
</feature>
<evidence type="ECO:0000259" key="9">
    <source>
        <dbReference type="Pfam" id="PF01699"/>
    </source>
</evidence>
<accession>A0AAF0ITX3</accession>
<keyword evidence="8" id="KW-0732">Signal</keyword>
<organism evidence="10 11">
    <name type="scientific">Malassezia obtusa</name>
    <dbReference type="NCBI Taxonomy" id="76774"/>
    <lineage>
        <taxon>Eukaryota</taxon>
        <taxon>Fungi</taxon>
        <taxon>Dikarya</taxon>
        <taxon>Basidiomycota</taxon>
        <taxon>Ustilaginomycotina</taxon>
        <taxon>Malasseziomycetes</taxon>
        <taxon>Malasseziales</taxon>
        <taxon>Malasseziaceae</taxon>
        <taxon>Malassezia</taxon>
    </lineage>
</organism>
<dbReference type="InterPro" id="IPR004837">
    <property type="entry name" value="NaCa_Exmemb"/>
</dbReference>
<name>A0AAF0ITX3_9BASI</name>
<feature type="transmembrane region" description="Helical" evidence="7">
    <location>
        <begin position="569"/>
        <end position="593"/>
    </location>
</feature>
<feature type="transmembrane region" description="Helical" evidence="7">
    <location>
        <begin position="128"/>
        <end position="147"/>
    </location>
</feature>
<keyword evidence="6 7" id="KW-0472">Membrane</keyword>
<dbReference type="GO" id="GO:0006874">
    <property type="term" value="P:intracellular calcium ion homeostasis"/>
    <property type="evidence" value="ECO:0007669"/>
    <property type="project" value="TreeGrafter"/>
</dbReference>
<dbReference type="Pfam" id="PF01699">
    <property type="entry name" value="Na_Ca_ex"/>
    <property type="match status" value="2"/>
</dbReference>
<keyword evidence="4 7" id="KW-0812">Transmembrane</keyword>
<feature type="transmembrane region" description="Helical" evidence="7">
    <location>
        <begin position="97"/>
        <end position="116"/>
    </location>
</feature>
<evidence type="ECO:0000256" key="8">
    <source>
        <dbReference type="SAM" id="SignalP"/>
    </source>
</evidence>
<dbReference type="InterPro" id="IPR051359">
    <property type="entry name" value="CaCA_antiporter"/>
</dbReference>
<feature type="transmembrane region" description="Helical" evidence="7">
    <location>
        <begin position="402"/>
        <end position="419"/>
    </location>
</feature>
<evidence type="ECO:0000313" key="11">
    <source>
        <dbReference type="Proteomes" id="UP001214603"/>
    </source>
</evidence>
<dbReference type="EMBL" id="CP119938">
    <property type="protein sequence ID" value="WFD03634.1"/>
    <property type="molecule type" value="Genomic_DNA"/>
</dbReference>
<feature type="chain" id="PRO_5042243594" description="Sodium/calcium exchanger membrane region domain-containing protein" evidence="8">
    <location>
        <begin position="17"/>
        <end position="629"/>
    </location>
</feature>
<dbReference type="GO" id="GO:0008324">
    <property type="term" value="F:monoatomic cation transmembrane transporter activity"/>
    <property type="evidence" value="ECO:0007669"/>
    <property type="project" value="TreeGrafter"/>
</dbReference>
<evidence type="ECO:0000256" key="7">
    <source>
        <dbReference type="SAM" id="Phobius"/>
    </source>
</evidence>
<feature type="transmembrane region" description="Helical" evidence="7">
    <location>
        <begin position="535"/>
        <end position="557"/>
    </location>
</feature>
<feature type="transmembrane region" description="Helical" evidence="7">
    <location>
        <begin position="505"/>
        <end position="529"/>
    </location>
</feature>
<comment type="similarity">
    <text evidence="2">Belongs to the Ca(2+):cation antiporter (CaCA) (TC 2.A.19) family.</text>
</comment>
<feature type="transmembrane region" description="Helical" evidence="7">
    <location>
        <begin position="431"/>
        <end position="451"/>
    </location>
</feature>
<feature type="transmembrane region" description="Helical" evidence="7">
    <location>
        <begin position="70"/>
        <end position="91"/>
    </location>
</feature>
<dbReference type="AlphaFoldDB" id="A0AAF0ITX3"/>
<keyword evidence="3" id="KW-0813">Transport</keyword>
<evidence type="ECO:0000256" key="4">
    <source>
        <dbReference type="ARBA" id="ARBA00022692"/>
    </source>
</evidence>
<dbReference type="PANTHER" id="PTHR12266">
    <property type="entry name" value="NA+/CA2+ K+ INDEPENDENT EXCHANGER"/>
    <property type="match status" value="1"/>
</dbReference>
<feature type="transmembrane region" description="Helical" evidence="7">
    <location>
        <begin position="605"/>
        <end position="623"/>
    </location>
</feature>
<evidence type="ECO:0000256" key="5">
    <source>
        <dbReference type="ARBA" id="ARBA00022989"/>
    </source>
</evidence>
<evidence type="ECO:0000256" key="2">
    <source>
        <dbReference type="ARBA" id="ARBA00008170"/>
    </source>
</evidence>
<feature type="domain" description="Sodium/calcium exchanger membrane region" evidence="9">
    <location>
        <begin position="472"/>
        <end position="618"/>
    </location>
</feature>
<keyword evidence="5 7" id="KW-1133">Transmembrane helix</keyword>
<evidence type="ECO:0000256" key="3">
    <source>
        <dbReference type="ARBA" id="ARBA00022448"/>
    </source>
</evidence>
<proteinExistence type="inferred from homology"/>
<feature type="signal peptide" evidence="8">
    <location>
        <begin position="1"/>
        <end position="16"/>
    </location>
</feature>
<protein>
    <recommendedName>
        <fullName evidence="9">Sodium/calcium exchanger membrane region domain-containing protein</fullName>
    </recommendedName>
</protein>
<reference evidence="10" key="1">
    <citation type="submission" date="2023-03" db="EMBL/GenBank/DDBJ databases">
        <title>Mating type loci evolution in Malassezia.</title>
        <authorList>
            <person name="Coelho M.A."/>
        </authorList>
    </citation>
    <scope>NUCLEOTIDE SEQUENCE</scope>
    <source>
        <strain evidence="10">CBS 7876</strain>
    </source>
</reference>